<keyword evidence="1" id="KW-0812">Transmembrane</keyword>
<evidence type="ECO:0000256" key="1">
    <source>
        <dbReference type="SAM" id="Phobius"/>
    </source>
</evidence>
<dbReference type="RefSeq" id="WP_132334488.1">
    <property type="nucleotide sequence ID" value="NZ_SMJZ01000084.1"/>
</dbReference>
<dbReference type="Pfam" id="PF10031">
    <property type="entry name" value="DUF2273"/>
    <property type="match status" value="1"/>
</dbReference>
<accession>A0A4R4N745</accession>
<keyword evidence="1" id="KW-1133">Transmembrane helix</keyword>
<proteinExistence type="predicted"/>
<keyword evidence="1" id="KW-0472">Membrane</keyword>
<dbReference type="InterPro" id="IPR018730">
    <property type="entry name" value="DUF2273"/>
</dbReference>
<organism evidence="2 3">
    <name type="scientific">Nonomuraea longispora</name>
    <dbReference type="NCBI Taxonomy" id="1848320"/>
    <lineage>
        <taxon>Bacteria</taxon>
        <taxon>Bacillati</taxon>
        <taxon>Actinomycetota</taxon>
        <taxon>Actinomycetes</taxon>
        <taxon>Streptosporangiales</taxon>
        <taxon>Streptosporangiaceae</taxon>
        <taxon>Nonomuraea</taxon>
    </lineage>
</organism>
<evidence type="ECO:0000313" key="2">
    <source>
        <dbReference type="EMBL" id="TDC04671.1"/>
    </source>
</evidence>
<evidence type="ECO:0000313" key="3">
    <source>
        <dbReference type="Proteomes" id="UP000295157"/>
    </source>
</evidence>
<reference evidence="2 3" key="1">
    <citation type="submission" date="2019-02" db="EMBL/GenBank/DDBJ databases">
        <title>Draft genome sequences of novel Actinobacteria.</title>
        <authorList>
            <person name="Sahin N."/>
            <person name="Ay H."/>
            <person name="Saygin H."/>
        </authorList>
    </citation>
    <scope>NUCLEOTIDE SEQUENCE [LARGE SCALE GENOMIC DNA]</scope>
    <source>
        <strain evidence="2 3">KC201</strain>
    </source>
</reference>
<sequence>MNNAHWPTLIGLAVGIILGLTAAFGGLTAFLLVLVLGAAGFVVGRVVETGEVNLSSLSTRRR</sequence>
<protein>
    <submittedName>
        <fullName evidence="2">DUF2273 domain-containing protein</fullName>
    </submittedName>
</protein>
<comment type="caution">
    <text evidence="2">The sequence shown here is derived from an EMBL/GenBank/DDBJ whole genome shotgun (WGS) entry which is preliminary data.</text>
</comment>
<dbReference type="Proteomes" id="UP000295157">
    <property type="component" value="Unassembled WGS sequence"/>
</dbReference>
<name>A0A4R4N745_9ACTN</name>
<dbReference type="EMBL" id="SMJZ01000084">
    <property type="protein sequence ID" value="TDC04671.1"/>
    <property type="molecule type" value="Genomic_DNA"/>
</dbReference>
<dbReference type="AlphaFoldDB" id="A0A4R4N745"/>
<keyword evidence="3" id="KW-1185">Reference proteome</keyword>
<feature type="transmembrane region" description="Helical" evidence="1">
    <location>
        <begin position="12"/>
        <end position="36"/>
    </location>
</feature>
<gene>
    <name evidence="2" type="ORF">E1267_22050</name>
</gene>